<proteinExistence type="predicted"/>
<comment type="caution">
    <text evidence="1">The sequence shown here is derived from an EMBL/GenBank/DDBJ whole genome shotgun (WGS) entry which is preliminary data.</text>
</comment>
<sequence length="226" mass="26246">MLQLSRLQRLRGLRFPPHWTPEVPIRSPTARTRHLTPTHRQGYSTYQLNLIPAPSQALTLYTGLSSRERWLQAAQPLLENYVWPREQRRQKWLAYRDFMASIDFSRPEPPRTASDAEFDQDRNLLELNGRIKTAIPIPTWRVTVFMNRSKFNLCNAKLRCISRAIKGGVRRTFPGVARTGCDYLIVPQPRVMDIAWETLLAELERIAKLSPKKPTSTSGNLQSRRR</sequence>
<dbReference type="EMBL" id="JANBPT010000280">
    <property type="protein sequence ID" value="KAJ1924324.1"/>
    <property type="molecule type" value="Genomic_DNA"/>
</dbReference>
<evidence type="ECO:0000313" key="1">
    <source>
        <dbReference type="EMBL" id="KAJ1924324.1"/>
    </source>
</evidence>
<dbReference type="AlphaFoldDB" id="A0A9W8ACN9"/>
<dbReference type="Proteomes" id="UP001150569">
    <property type="component" value="Unassembled WGS sequence"/>
</dbReference>
<accession>A0A9W8ACN9</accession>
<keyword evidence="2" id="KW-1185">Reference proteome</keyword>
<protein>
    <submittedName>
        <fullName evidence="1">Uncharacterized protein</fullName>
    </submittedName>
</protein>
<gene>
    <name evidence="1" type="ORF">IWQ60_005280</name>
</gene>
<name>A0A9W8ACN9_9FUNG</name>
<reference evidence="1" key="1">
    <citation type="submission" date="2022-07" db="EMBL/GenBank/DDBJ databases">
        <title>Phylogenomic reconstructions and comparative analyses of Kickxellomycotina fungi.</title>
        <authorList>
            <person name="Reynolds N.K."/>
            <person name="Stajich J.E."/>
            <person name="Barry K."/>
            <person name="Grigoriev I.V."/>
            <person name="Crous P."/>
            <person name="Smith M.E."/>
        </authorList>
    </citation>
    <scope>NUCLEOTIDE SEQUENCE</scope>
    <source>
        <strain evidence="1">RSA 861</strain>
    </source>
</reference>
<evidence type="ECO:0000313" key="2">
    <source>
        <dbReference type="Proteomes" id="UP001150569"/>
    </source>
</evidence>
<organism evidence="1 2">
    <name type="scientific">Tieghemiomyces parasiticus</name>
    <dbReference type="NCBI Taxonomy" id="78921"/>
    <lineage>
        <taxon>Eukaryota</taxon>
        <taxon>Fungi</taxon>
        <taxon>Fungi incertae sedis</taxon>
        <taxon>Zoopagomycota</taxon>
        <taxon>Kickxellomycotina</taxon>
        <taxon>Dimargaritomycetes</taxon>
        <taxon>Dimargaritales</taxon>
        <taxon>Dimargaritaceae</taxon>
        <taxon>Tieghemiomyces</taxon>
    </lineage>
</organism>